<evidence type="ECO:0000256" key="5">
    <source>
        <dbReference type="ARBA" id="ARBA00022598"/>
    </source>
</evidence>
<dbReference type="Gene3D" id="3.40.50.620">
    <property type="entry name" value="HUPs"/>
    <property type="match status" value="1"/>
</dbReference>
<name>A0A1G1V8I1_9BACT</name>
<keyword evidence="4" id="KW-0963">Cytoplasm</keyword>
<comment type="function">
    <text evidence="1">Is required not only for elongation of protein synthesis but also for the initiation of all mRNA translation through initiator tRNA(fMet) aminoacylation.</text>
</comment>
<evidence type="ECO:0000256" key="12">
    <source>
        <dbReference type="RuleBase" id="RU363039"/>
    </source>
</evidence>
<evidence type="ECO:0000256" key="7">
    <source>
        <dbReference type="ARBA" id="ARBA00022840"/>
    </source>
</evidence>
<evidence type="ECO:0000313" key="14">
    <source>
        <dbReference type="EMBL" id="OGY11735.1"/>
    </source>
</evidence>
<sequence>MNKFYISCAIPYVNAKPHIGHALEFIQTDLIGRYHRLLGDEVLQLTGGDENALKNVQAAEAAGEGVQSFVDKNAQLFFDLTLKLNTRFDVFQKGSDREKHYASSQKLWELCAEAGDIYKKSYKGLYCVGCETFYSPEELNQQGECWEHPGKKLEEVEEENYFFRLSKYQDKILQLVESDEYKIIPGKRKNEVLAFVKSGLQDISISRSNERAKDWGVPVPNDPAQRIYVWFDALNIYQSGVGFGWDEEMYQKWWPADLQVIGKGILRFHAVYWIAFLLSADLKIPKALLVHDYFTVNGQKMSKTVGNVYDPVPLLDKHGADPVRYYCLAKISPFDDGDFSEDKFFEVYNADLANNLGNLVSRVAKLGENIGLTVGQTEVSEFDREVVENLDDYRFDLALQTIWRWIDSLNKKIDLEKLWENTVDKQPVLVEIVHEIRKIAFNLRPFLPETAERIGGQFKGPKISAAQPLFPRI</sequence>
<evidence type="ECO:0000256" key="11">
    <source>
        <dbReference type="ARBA" id="ARBA00047364"/>
    </source>
</evidence>
<dbReference type="InterPro" id="IPR009080">
    <property type="entry name" value="tRNAsynth_Ia_anticodon-bd"/>
</dbReference>
<dbReference type="GO" id="GO:0005524">
    <property type="term" value="F:ATP binding"/>
    <property type="evidence" value="ECO:0007669"/>
    <property type="project" value="UniProtKB-KW"/>
</dbReference>
<dbReference type="Gene3D" id="2.170.220.10">
    <property type="match status" value="1"/>
</dbReference>
<protein>
    <recommendedName>
        <fullName evidence="3">Methionine--tRNA ligase</fullName>
        <ecNumber evidence="2">6.1.1.10</ecNumber>
    </recommendedName>
    <alternativeName>
        <fullName evidence="10">Methionyl-tRNA synthetase</fullName>
    </alternativeName>
</protein>
<comment type="catalytic activity">
    <reaction evidence="11">
        <text>tRNA(Met) + L-methionine + ATP = L-methionyl-tRNA(Met) + AMP + diphosphate</text>
        <dbReference type="Rhea" id="RHEA:13481"/>
        <dbReference type="Rhea" id="RHEA-COMP:9667"/>
        <dbReference type="Rhea" id="RHEA-COMP:9698"/>
        <dbReference type="ChEBI" id="CHEBI:30616"/>
        <dbReference type="ChEBI" id="CHEBI:33019"/>
        <dbReference type="ChEBI" id="CHEBI:57844"/>
        <dbReference type="ChEBI" id="CHEBI:78442"/>
        <dbReference type="ChEBI" id="CHEBI:78530"/>
        <dbReference type="ChEBI" id="CHEBI:456215"/>
        <dbReference type="EC" id="6.1.1.10"/>
    </reaction>
</comment>
<dbReference type="InterPro" id="IPR015413">
    <property type="entry name" value="Methionyl/Leucyl_tRNA_Synth"/>
</dbReference>
<dbReference type="InterPro" id="IPR001412">
    <property type="entry name" value="aa-tRNA-synth_I_CS"/>
</dbReference>
<dbReference type="FunFam" id="2.170.220.10:FF:000001">
    <property type="entry name" value="methionine--tRNA ligase, mitochondrial"/>
    <property type="match status" value="1"/>
</dbReference>
<dbReference type="EC" id="6.1.1.10" evidence="2"/>
<dbReference type="CDD" id="cd00814">
    <property type="entry name" value="MetRS_core"/>
    <property type="match status" value="1"/>
</dbReference>
<evidence type="ECO:0000313" key="15">
    <source>
        <dbReference type="Proteomes" id="UP000178319"/>
    </source>
</evidence>
<dbReference type="Pfam" id="PF09334">
    <property type="entry name" value="tRNA-synt_1g"/>
    <property type="match status" value="1"/>
</dbReference>
<evidence type="ECO:0000256" key="6">
    <source>
        <dbReference type="ARBA" id="ARBA00022741"/>
    </source>
</evidence>
<keyword evidence="8 12" id="KW-0648">Protein biosynthesis</keyword>
<organism evidence="14 15">
    <name type="scientific">Candidatus Blackburnbacteria bacterium RIFCSPHIGHO2_02_FULL_44_20</name>
    <dbReference type="NCBI Taxonomy" id="1797516"/>
    <lineage>
        <taxon>Bacteria</taxon>
        <taxon>Candidatus Blackburniibacteriota</taxon>
    </lineage>
</organism>
<evidence type="ECO:0000256" key="4">
    <source>
        <dbReference type="ARBA" id="ARBA00022490"/>
    </source>
</evidence>
<keyword evidence="9 12" id="KW-0030">Aminoacyl-tRNA synthetase</keyword>
<dbReference type="Proteomes" id="UP000178319">
    <property type="component" value="Unassembled WGS sequence"/>
</dbReference>
<proteinExistence type="inferred from homology"/>
<dbReference type="InterPro" id="IPR023457">
    <property type="entry name" value="Met-tRNA_synth_2"/>
</dbReference>
<dbReference type="Gene3D" id="1.10.730.10">
    <property type="entry name" value="Isoleucyl-tRNA Synthetase, Domain 1"/>
    <property type="match status" value="1"/>
</dbReference>
<dbReference type="SUPFAM" id="SSF47323">
    <property type="entry name" value="Anticodon-binding domain of a subclass of class I aminoacyl-tRNA synthetases"/>
    <property type="match status" value="1"/>
</dbReference>
<dbReference type="PANTHER" id="PTHR43326">
    <property type="entry name" value="METHIONYL-TRNA SYNTHETASE"/>
    <property type="match status" value="1"/>
</dbReference>
<dbReference type="InterPro" id="IPR014758">
    <property type="entry name" value="Met-tRNA_synth"/>
</dbReference>
<comment type="similarity">
    <text evidence="12">Belongs to the class-I aminoacyl-tRNA synthetase family.</text>
</comment>
<dbReference type="AlphaFoldDB" id="A0A1G1V8I1"/>
<evidence type="ECO:0000256" key="9">
    <source>
        <dbReference type="ARBA" id="ARBA00023146"/>
    </source>
</evidence>
<evidence type="ECO:0000256" key="2">
    <source>
        <dbReference type="ARBA" id="ARBA00012838"/>
    </source>
</evidence>
<keyword evidence="7 12" id="KW-0067">ATP-binding</keyword>
<dbReference type="SUPFAM" id="SSF52374">
    <property type="entry name" value="Nucleotidylyl transferase"/>
    <property type="match status" value="1"/>
</dbReference>
<keyword evidence="5 12" id="KW-0436">Ligase</keyword>
<dbReference type="NCBIfam" id="TIGR00398">
    <property type="entry name" value="metG"/>
    <property type="match status" value="1"/>
</dbReference>
<evidence type="ECO:0000256" key="3">
    <source>
        <dbReference type="ARBA" id="ARBA00018753"/>
    </source>
</evidence>
<dbReference type="InterPro" id="IPR014729">
    <property type="entry name" value="Rossmann-like_a/b/a_fold"/>
</dbReference>
<dbReference type="STRING" id="1797516.A3D26_02085"/>
<evidence type="ECO:0000256" key="8">
    <source>
        <dbReference type="ARBA" id="ARBA00022917"/>
    </source>
</evidence>
<dbReference type="EMBL" id="MHBZ01000012">
    <property type="protein sequence ID" value="OGY11735.1"/>
    <property type="molecule type" value="Genomic_DNA"/>
</dbReference>
<dbReference type="PROSITE" id="PS00178">
    <property type="entry name" value="AA_TRNA_LIGASE_I"/>
    <property type="match status" value="1"/>
</dbReference>
<evidence type="ECO:0000256" key="1">
    <source>
        <dbReference type="ARBA" id="ARBA00003314"/>
    </source>
</evidence>
<gene>
    <name evidence="14" type="ORF">A3D26_02085</name>
</gene>
<reference evidence="14 15" key="1">
    <citation type="journal article" date="2016" name="Nat. Commun.">
        <title>Thousands of microbial genomes shed light on interconnected biogeochemical processes in an aquifer system.</title>
        <authorList>
            <person name="Anantharaman K."/>
            <person name="Brown C.T."/>
            <person name="Hug L.A."/>
            <person name="Sharon I."/>
            <person name="Castelle C.J."/>
            <person name="Probst A.J."/>
            <person name="Thomas B.C."/>
            <person name="Singh A."/>
            <person name="Wilkins M.J."/>
            <person name="Karaoz U."/>
            <person name="Brodie E.L."/>
            <person name="Williams K.H."/>
            <person name="Hubbard S.S."/>
            <person name="Banfield J.F."/>
        </authorList>
    </citation>
    <scope>NUCLEOTIDE SEQUENCE [LARGE SCALE GENOMIC DNA]</scope>
</reference>
<dbReference type="InterPro" id="IPR033911">
    <property type="entry name" value="MetRS_core"/>
</dbReference>
<dbReference type="GO" id="GO:0006431">
    <property type="term" value="P:methionyl-tRNA aminoacylation"/>
    <property type="evidence" value="ECO:0007669"/>
    <property type="project" value="InterPro"/>
</dbReference>
<keyword evidence="6 12" id="KW-0547">Nucleotide-binding</keyword>
<accession>A0A1G1V8I1</accession>
<evidence type="ECO:0000256" key="10">
    <source>
        <dbReference type="ARBA" id="ARBA00030904"/>
    </source>
</evidence>
<dbReference type="PANTHER" id="PTHR43326:SF1">
    <property type="entry name" value="METHIONINE--TRNA LIGASE, MITOCHONDRIAL"/>
    <property type="match status" value="1"/>
</dbReference>
<evidence type="ECO:0000259" key="13">
    <source>
        <dbReference type="Pfam" id="PF09334"/>
    </source>
</evidence>
<dbReference type="PRINTS" id="PR01041">
    <property type="entry name" value="TRNASYNTHMET"/>
</dbReference>
<comment type="caution">
    <text evidence="14">The sequence shown here is derived from an EMBL/GenBank/DDBJ whole genome shotgun (WGS) entry which is preliminary data.</text>
</comment>
<feature type="domain" description="Methionyl/Leucyl tRNA synthetase" evidence="13">
    <location>
        <begin position="5"/>
        <end position="363"/>
    </location>
</feature>
<dbReference type="GO" id="GO:0004825">
    <property type="term" value="F:methionine-tRNA ligase activity"/>
    <property type="evidence" value="ECO:0007669"/>
    <property type="project" value="UniProtKB-EC"/>
</dbReference>